<dbReference type="EMBL" id="PVTR01000007">
    <property type="protein sequence ID" value="PRY87070.1"/>
    <property type="molecule type" value="Genomic_DNA"/>
</dbReference>
<evidence type="ECO:0000313" key="3">
    <source>
        <dbReference type="Proteomes" id="UP000238157"/>
    </source>
</evidence>
<keyword evidence="1" id="KW-0472">Membrane</keyword>
<dbReference type="OrthoDB" id="839582at2"/>
<keyword evidence="3" id="KW-1185">Reference proteome</keyword>
<evidence type="ECO:0000256" key="1">
    <source>
        <dbReference type="SAM" id="Phobius"/>
    </source>
</evidence>
<comment type="caution">
    <text evidence="2">The sequence shown here is derived from an EMBL/GenBank/DDBJ whole genome shotgun (WGS) entry which is preliminary data.</text>
</comment>
<keyword evidence="1" id="KW-0812">Transmembrane</keyword>
<evidence type="ECO:0000313" key="2">
    <source>
        <dbReference type="EMBL" id="PRY87070.1"/>
    </source>
</evidence>
<evidence type="ECO:0008006" key="4">
    <source>
        <dbReference type="Google" id="ProtNLM"/>
    </source>
</evidence>
<accession>A0A2T0WK32</accession>
<proteinExistence type="predicted"/>
<protein>
    <recommendedName>
        <fullName evidence="4">PH (Pleckstrin Homology) domain-containing protein</fullName>
    </recommendedName>
</protein>
<name>A0A2T0WK32_9BACT</name>
<reference evidence="2 3" key="1">
    <citation type="submission" date="2018-03" db="EMBL/GenBank/DDBJ databases">
        <title>Genomic Encyclopedia of Archaeal and Bacterial Type Strains, Phase II (KMG-II): from individual species to whole genera.</title>
        <authorList>
            <person name="Goeker M."/>
        </authorList>
    </citation>
    <scope>NUCLEOTIDE SEQUENCE [LARGE SCALE GENOMIC DNA]</scope>
    <source>
        <strain evidence="2 3">DSM 27929</strain>
    </source>
</reference>
<gene>
    <name evidence="2" type="ORF">CLW00_107139</name>
</gene>
<keyword evidence="1" id="KW-1133">Transmembrane helix</keyword>
<sequence>MEFFIGIIIVGSLIAIVFFPLVYFTRRSSDIRLLGDQMEFHFPMKKKEINLNQDLKSWNVQEANFLWIGKVFSINLELESGKWHHVNTRYNKETFEKIYTYLDSTYPERRKESKT</sequence>
<dbReference type="Proteomes" id="UP000238157">
    <property type="component" value="Unassembled WGS sequence"/>
</dbReference>
<dbReference type="RefSeq" id="WP_106134092.1">
    <property type="nucleotide sequence ID" value="NZ_PVTR01000007.1"/>
</dbReference>
<feature type="transmembrane region" description="Helical" evidence="1">
    <location>
        <begin position="6"/>
        <end position="24"/>
    </location>
</feature>
<organism evidence="2 3">
    <name type="scientific">Mongoliibacter ruber</name>
    <dbReference type="NCBI Taxonomy" id="1750599"/>
    <lineage>
        <taxon>Bacteria</taxon>
        <taxon>Pseudomonadati</taxon>
        <taxon>Bacteroidota</taxon>
        <taxon>Cytophagia</taxon>
        <taxon>Cytophagales</taxon>
        <taxon>Cyclobacteriaceae</taxon>
        <taxon>Mongoliibacter</taxon>
    </lineage>
</organism>
<dbReference type="AlphaFoldDB" id="A0A2T0WK32"/>